<organism evidence="2 3">
    <name type="scientific">Candidatus Pantoea floridensis</name>
    <dbReference type="NCBI Taxonomy" id="1938870"/>
    <lineage>
        <taxon>Bacteria</taxon>
        <taxon>Pseudomonadati</taxon>
        <taxon>Pseudomonadota</taxon>
        <taxon>Gammaproteobacteria</taxon>
        <taxon>Enterobacterales</taxon>
        <taxon>Erwiniaceae</taxon>
        <taxon>Pantoea</taxon>
    </lineage>
</organism>
<dbReference type="OrthoDB" id="6601952at2"/>
<gene>
    <name evidence="2" type="ORF">SAMN06273570_3396</name>
</gene>
<feature type="coiled-coil region" evidence="1">
    <location>
        <begin position="35"/>
        <end position="62"/>
    </location>
</feature>
<accession>A0A286BXS1</accession>
<dbReference type="RefSeq" id="WP_097096819.1">
    <property type="nucleotide sequence ID" value="NZ_OCMY01000001.1"/>
</dbReference>
<evidence type="ECO:0000313" key="3">
    <source>
        <dbReference type="Proteomes" id="UP000219271"/>
    </source>
</evidence>
<sequence>MIFALILVVILITLLVLVQAGIIPRFIKSEGERLRSQVDELAEQLRGQLDRVEAQQRSVTESVVTLRSYTLDKPLAGNGLLDDVSGSERHFFNALVRELSDRLGGRIWIVEDTGRIVGDAAGAAGQHSLSEGDLPMAIPLRSLLAQSGEALRHTTFRSASGEHTLIVQPIVETPWMLAIDVPTRRLGERPDIPLHKPWPLAVMVLVSTLTLLRSLNLHLARMNDELPTLLRHEVPAVRDQSAQLPPLMQEIGEQMAVMARAAIRVGQQNESLLQTPEANANRVAMLADSVAGIVQTLQGLQEAASVIADSSGALVQLASRAYSYSLHQEESIFAVEARNLAQRCARSSKELRALITDAIMQAQGDTPLQNNSVLIEEVYSSANTLLQRTNG</sequence>
<dbReference type="AlphaFoldDB" id="A0A286BXS1"/>
<keyword evidence="3" id="KW-1185">Reference proteome</keyword>
<protein>
    <submittedName>
        <fullName evidence="2">Methyl-accepting chemotaxis protein</fullName>
    </submittedName>
</protein>
<reference evidence="3" key="1">
    <citation type="submission" date="2017-09" db="EMBL/GenBank/DDBJ databases">
        <authorList>
            <person name="Varghese N."/>
            <person name="Submissions S."/>
        </authorList>
    </citation>
    <scope>NUCLEOTIDE SEQUENCE [LARGE SCALE GENOMIC DNA]</scope>
    <source>
        <strain evidence="3">JKS000234</strain>
    </source>
</reference>
<evidence type="ECO:0000313" key="2">
    <source>
        <dbReference type="EMBL" id="SOD38959.1"/>
    </source>
</evidence>
<keyword evidence="1" id="KW-0175">Coiled coil</keyword>
<name>A0A286BXS1_9GAMM</name>
<proteinExistence type="predicted"/>
<dbReference type="Proteomes" id="UP000219271">
    <property type="component" value="Unassembled WGS sequence"/>
</dbReference>
<dbReference type="EMBL" id="OCMY01000001">
    <property type="protein sequence ID" value="SOD38959.1"/>
    <property type="molecule type" value="Genomic_DNA"/>
</dbReference>
<evidence type="ECO:0000256" key="1">
    <source>
        <dbReference type="SAM" id="Coils"/>
    </source>
</evidence>